<organism evidence="4 5">
    <name type="scientific">Steinernema carpocapsae</name>
    <name type="common">Entomopathogenic nematode</name>
    <dbReference type="NCBI Taxonomy" id="34508"/>
    <lineage>
        <taxon>Eukaryota</taxon>
        <taxon>Metazoa</taxon>
        <taxon>Ecdysozoa</taxon>
        <taxon>Nematoda</taxon>
        <taxon>Chromadorea</taxon>
        <taxon>Rhabditida</taxon>
        <taxon>Tylenchina</taxon>
        <taxon>Panagrolaimomorpha</taxon>
        <taxon>Strongyloidoidea</taxon>
        <taxon>Steinernematidae</taxon>
        <taxon>Steinernema</taxon>
    </lineage>
</organism>
<evidence type="ECO:0000313" key="4">
    <source>
        <dbReference type="EMBL" id="TKR92732.1"/>
    </source>
</evidence>
<reference evidence="4 5" key="1">
    <citation type="journal article" date="2015" name="Genome Biol.">
        <title>Comparative genomics of Steinernema reveals deeply conserved gene regulatory networks.</title>
        <authorList>
            <person name="Dillman A.R."/>
            <person name="Macchietto M."/>
            <person name="Porter C.F."/>
            <person name="Rogers A."/>
            <person name="Williams B."/>
            <person name="Antoshechkin I."/>
            <person name="Lee M.M."/>
            <person name="Goodwin Z."/>
            <person name="Lu X."/>
            <person name="Lewis E.E."/>
            <person name="Goodrich-Blair H."/>
            <person name="Stock S.P."/>
            <person name="Adams B.J."/>
            <person name="Sternberg P.W."/>
            <person name="Mortazavi A."/>
        </authorList>
    </citation>
    <scope>NUCLEOTIDE SEQUENCE [LARGE SCALE GENOMIC DNA]</scope>
    <source>
        <strain evidence="4 5">ALL</strain>
    </source>
</reference>
<evidence type="ECO:0000256" key="3">
    <source>
        <dbReference type="SAM" id="MobiDB-lite"/>
    </source>
</evidence>
<dbReference type="Pfam" id="PF15251">
    <property type="entry name" value="TAPR1-like"/>
    <property type="match status" value="1"/>
</dbReference>
<comment type="caution">
    <text evidence="4">The sequence shown here is derived from an EMBL/GenBank/DDBJ whole genome shotgun (WGS) entry which is preliminary data.</text>
</comment>
<gene>
    <name evidence="4" type="ORF">L596_007328</name>
</gene>
<dbReference type="AlphaFoldDB" id="A0A4U5P8Y1"/>
<evidence type="ECO:0000256" key="2">
    <source>
        <dbReference type="ARBA" id="ARBA00023242"/>
    </source>
</evidence>
<reference evidence="4 5" key="2">
    <citation type="journal article" date="2019" name="G3 (Bethesda)">
        <title>Hybrid Assembly of the Genome of the Entomopathogenic Nematode Steinernema carpocapsae Identifies the X-Chromosome.</title>
        <authorList>
            <person name="Serra L."/>
            <person name="Macchietto M."/>
            <person name="Macias-Munoz A."/>
            <person name="McGill C.J."/>
            <person name="Rodriguez I.M."/>
            <person name="Rodriguez B."/>
            <person name="Murad R."/>
            <person name="Mortazavi A."/>
        </authorList>
    </citation>
    <scope>NUCLEOTIDE SEQUENCE [LARGE SCALE GENOMIC DNA]</scope>
    <source>
        <strain evidence="4 5">ALL</strain>
    </source>
</reference>
<dbReference type="STRING" id="34508.A0A4U5P8Y1"/>
<name>A0A4U5P8Y1_STECR</name>
<feature type="region of interest" description="Disordered" evidence="3">
    <location>
        <begin position="260"/>
        <end position="285"/>
    </location>
</feature>
<dbReference type="GO" id="GO:0005634">
    <property type="term" value="C:nucleus"/>
    <property type="evidence" value="ECO:0007669"/>
    <property type="project" value="UniProtKB-SubCell"/>
</dbReference>
<dbReference type="Proteomes" id="UP000298663">
    <property type="component" value="Unassembled WGS sequence"/>
</dbReference>
<keyword evidence="2" id="KW-0539">Nucleus</keyword>
<comment type="subcellular location">
    <subcellularLocation>
        <location evidence="1">Nucleus</location>
    </subcellularLocation>
</comment>
<evidence type="ECO:0000256" key="1">
    <source>
        <dbReference type="ARBA" id="ARBA00004123"/>
    </source>
</evidence>
<accession>A0A4U5P8Y1</accession>
<sequence>MGRSSERKRRCARPRRLLQLPDESLLKPGNPGFGWHSGIEARRSAVDLRFRPEFVDPESAQENKANASRILGGAVVIRSPQAARICRARMSEHGGNRRTLPDDESNDEAPFYNDFETCAQSVALLYKECNWRNLQIAATTTTQLYKSGVDAKKRAMERGIQMGRQTLAKELLAACRVASRFDAQILINHLSKAALLPPEALSELAFRGSPNHRNAAYQNHESSGVLLFQQALTNPNSTHNTSVPSRNAAPDLNNFLTSQVHRHRKRQHSPTFGSSNGYSKRVRKS</sequence>
<dbReference type="EMBL" id="AZBU02000002">
    <property type="protein sequence ID" value="TKR92732.1"/>
    <property type="molecule type" value="Genomic_DNA"/>
</dbReference>
<protein>
    <submittedName>
        <fullName evidence="4">Uncharacterized protein</fullName>
    </submittedName>
</protein>
<dbReference type="OrthoDB" id="5823474at2759"/>
<evidence type="ECO:0000313" key="5">
    <source>
        <dbReference type="Proteomes" id="UP000298663"/>
    </source>
</evidence>
<feature type="compositionally biased region" description="Polar residues" evidence="3">
    <location>
        <begin position="269"/>
        <end position="278"/>
    </location>
</feature>
<dbReference type="PANTHER" id="PTHR31624:SF4">
    <property type="entry name" value="CHROMOSOME 16 OPEN READING FRAME 72"/>
    <property type="match status" value="1"/>
</dbReference>
<proteinExistence type="predicted"/>
<dbReference type="InterPro" id="IPR040308">
    <property type="entry name" value="HAPR1"/>
</dbReference>
<dbReference type="PANTHER" id="PTHR31624">
    <property type="entry name" value="UPF0472 PROTEIN C16ORF72"/>
    <property type="match status" value="1"/>
</dbReference>
<dbReference type="InterPro" id="IPR029196">
    <property type="entry name" value="HAPSTR1-like"/>
</dbReference>
<keyword evidence="5" id="KW-1185">Reference proteome</keyword>